<dbReference type="PROSITE" id="PS51918">
    <property type="entry name" value="RADICAL_SAM"/>
    <property type="match status" value="1"/>
</dbReference>
<keyword evidence="4 9" id="KW-0949">S-adenosyl-L-methionine</keyword>
<evidence type="ECO:0000313" key="12">
    <source>
        <dbReference type="Proteomes" id="UP000294343"/>
    </source>
</evidence>
<dbReference type="InterPro" id="IPR007197">
    <property type="entry name" value="rSAM"/>
</dbReference>
<dbReference type="GO" id="GO:0051539">
    <property type="term" value="F:4 iron, 4 sulfur cluster binding"/>
    <property type="evidence" value="ECO:0007669"/>
    <property type="project" value="UniProtKB-UniRule"/>
</dbReference>
<evidence type="ECO:0000256" key="7">
    <source>
        <dbReference type="ARBA" id="ARBA00023014"/>
    </source>
</evidence>
<dbReference type="PIRSF" id="PIRSF005963">
    <property type="entry name" value="Lipoyl_synth"/>
    <property type="match status" value="1"/>
</dbReference>
<dbReference type="SFLD" id="SFLDS00029">
    <property type="entry name" value="Radical_SAM"/>
    <property type="match status" value="1"/>
</dbReference>
<reference evidence="11 12" key="1">
    <citation type="submission" date="2019-02" db="EMBL/GenBank/DDBJ databases">
        <authorList>
            <person name="Manzano-Marin A."/>
            <person name="Manzano-Marin A."/>
        </authorList>
    </citation>
    <scope>NUCLEOTIDE SEQUENCE [LARGE SCALE GENOMIC DNA]</scope>
    <source>
        <strain evidence="11 12">ErCipseudotsugae</strain>
    </source>
</reference>
<comment type="pathway">
    <text evidence="9">Protein modification; protein lipoylation via endogenous pathway; protein N(6)-(lipoyl)lysine from octanoyl-[acyl-carrier-protein]: step 2/2.</text>
</comment>
<dbReference type="PANTHER" id="PTHR10949:SF0">
    <property type="entry name" value="LIPOYL SYNTHASE, MITOCHONDRIAL"/>
    <property type="match status" value="1"/>
</dbReference>
<evidence type="ECO:0000256" key="6">
    <source>
        <dbReference type="ARBA" id="ARBA00023004"/>
    </source>
</evidence>
<dbReference type="GO" id="GO:0016992">
    <property type="term" value="F:lipoate synthase activity"/>
    <property type="evidence" value="ECO:0007669"/>
    <property type="project" value="UniProtKB-UniRule"/>
</dbReference>
<dbReference type="AlphaFoldDB" id="A0A451DHR3"/>
<organism evidence="11 12">
    <name type="scientific">Candidatus Erwinia haradaeae</name>
    <dbReference type="NCBI Taxonomy" id="1922217"/>
    <lineage>
        <taxon>Bacteria</taxon>
        <taxon>Pseudomonadati</taxon>
        <taxon>Pseudomonadota</taxon>
        <taxon>Gammaproteobacteria</taxon>
        <taxon>Enterobacterales</taxon>
        <taxon>Erwiniaceae</taxon>
        <taxon>Erwinia</taxon>
    </lineage>
</organism>
<dbReference type="Proteomes" id="UP000294343">
    <property type="component" value="Chromosome"/>
</dbReference>
<dbReference type="InterPro" id="IPR058240">
    <property type="entry name" value="rSAM_sf"/>
</dbReference>
<evidence type="ECO:0000256" key="1">
    <source>
        <dbReference type="ARBA" id="ARBA00022485"/>
    </source>
</evidence>
<keyword evidence="2 9" id="KW-0963">Cytoplasm</keyword>
<feature type="binding site" evidence="9">
    <location>
        <position position="96"/>
    </location>
    <ligand>
        <name>[4Fe-4S] cluster</name>
        <dbReference type="ChEBI" id="CHEBI:49883"/>
        <label>2</label>
        <note>4Fe-4S-S-AdoMet</note>
    </ligand>
</feature>
<dbReference type="FunFam" id="3.20.20.70:FF:000040">
    <property type="entry name" value="Lipoyl synthase"/>
    <property type="match status" value="1"/>
</dbReference>
<accession>A0A451DHR3</accession>
<comment type="function">
    <text evidence="9">Catalyzes the radical-mediated insertion of two sulfur atoms into the C-6 and C-8 positions of the octanoyl moiety bound to the lipoyl domains of lipoate-dependent enzymes, thereby converting the octanoylated domains into lipoylated derivatives.</text>
</comment>
<dbReference type="SFLD" id="SFLDG01058">
    <property type="entry name" value="lipoyl_synthase_like"/>
    <property type="match status" value="1"/>
</dbReference>
<proteinExistence type="inferred from homology"/>
<evidence type="ECO:0000256" key="8">
    <source>
        <dbReference type="ARBA" id="ARBA00047326"/>
    </source>
</evidence>
<sequence>MITNNPKYHTVSTLNTAPLSTNKANHVNILRKPKWIKITLPTDSSRVQSVRSIIRKHNLYSVCEEASCPNLSECFSNGTATFMILGTTCTRRCPFCDVTHGRPMPPNINEPNNIAKCLYEMNLQHVVITSVNRDDLHDGGAQHFSNCISVIREINPSIKIEILVPDFRGCVTRALKILSITPPNVFNHNLESVPRIYHLVRPGANYKNSLKLLKTFKTYHSDIPTKSGLMVGLGETNSEVEEVMHDLRCNGVTMLTIGQYLQPSHRHLPVKRYVNPSEFNNIKAIAIAMGFLHVSCGPLVRSSYHADMQIKGLNI</sequence>
<name>A0A451DHR3_9GAMM</name>
<keyword evidence="5 9" id="KW-0479">Metal-binding</keyword>
<protein>
    <recommendedName>
        <fullName evidence="9">Lipoyl synthase</fullName>
        <ecNumber evidence="9">2.8.1.8</ecNumber>
    </recommendedName>
    <alternativeName>
        <fullName evidence="9">Lip-syn</fullName>
        <shortName evidence="9">LS</shortName>
    </alternativeName>
    <alternativeName>
        <fullName evidence="9">Lipoate synthase</fullName>
    </alternativeName>
    <alternativeName>
        <fullName evidence="9">Lipoic acid synthase</fullName>
    </alternativeName>
    <alternativeName>
        <fullName evidence="9">Sulfur insertion protein LipA</fullName>
    </alternativeName>
</protein>
<gene>
    <name evidence="9 11" type="primary">lipA</name>
    <name evidence="11" type="ORF">ERCIPSPA2889_347</name>
</gene>
<dbReference type="NCBIfam" id="NF009544">
    <property type="entry name" value="PRK12928.1"/>
    <property type="match status" value="1"/>
</dbReference>
<dbReference type="SFLD" id="SFLDF00271">
    <property type="entry name" value="lipoyl_synthase"/>
    <property type="match status" value="1"/>
</dbReference>
<evidence type="ECO:0000256" key="5">
    <source>
        <dbReference type="ARBA" id="ARBA00022723"/>
    </source>
</evidence>
<dbReference type="UniPathway" id="UPA00538">
    <property type="reaction ID" value="UER00593"/>
</dbReference>
<keyword evidence="6 9" id="KW-0408">Iron</keyword>
<dbReference type="NCBIfam" id="TIGR00510">
    <property type="entry name" value="lipA"/>
    <property type="match status" value="1"/>
</dbReference>
<evidence type="ECO:0000256" key="4">
    <source>
        <dbReference type="ARBA" id="ARBA00022691"/>
    </source>
</evidence>
<dbReference type="OrthoDB" id="9787898at2"/>
<evidence type="ECO:0000256" key="3">
    <source>
        <dbReference type="ARBA" id="ARBA00022679"/>
    </source>
</evidence>
<evidence type="ECO:0000313" key="11">
    <source>
        <dbReference type="EMBL" id="VFP86181.1"/>
    </source>
</evidence>
<comment type="similarity">
    <text evidence="9">Belongs to the radical SAM superfamily. Lipoyl synthase family.</text>
</comment>
<evidence type="ECO:0000256" key="2">
    <source>
        <dbReference type="ARBA" id="ARBA00022490"/>
    </source>
</evidence>
<feature type="binding site" evidence="9">
    <location>
        <position position="68"/>
    </location>
    <ligand>
        <name>[4Fe-4S] cluster</name>
        <dbReference type="ChEBI" id="CHEBI:49883"/>
        <label>1</label>
    </ligand>
</feature>
<dbReference type="RefSeq" id="WP_157989145.1">
    <property type="nucleotide sequence ID" value="NZ_LR217730.1"/>
</dbReference>
<dbReference type="EC" id="2.8.1.8" evidence="9"/>
<dbReference type="GO" id="GO:0046872">
    <property type="term" value="F:metal ion binding"/>
    <property type="evidence" value="ECO:0007669"/>
    <property type="project" value="UniProtKB-KW"/>
</dbReference>
<comment type="subcellular location">
    <subcellularLocation>
        <location evidence="9">Cytoplasm</location>
    </subcellularLocation>
</comment>
<dbReference type="SUPFAM" id="SSF102114">
    <property type="entry name" value="Radical SAM enzymes"/>
    <property type="match status" value="1"/>
</dbReference>
<dbReference type="GO" id="GO:0005737">
    <property type="term" value="C:cytoplasm"/>
    <property type="evidence" value="ECO:0007669"/>
    <property type="project" value="UniProtKB-SubCell"/>
</dbReference>
<dbReference type="InterPro" id="IPR003698">
    <property type="entry name" value="Lipoyl_synth"/>
</dbReference>
<dbReference type="HAMAP" id="MF_00206">
    <property type="entry name" value="Lipoyl_synth"/>
    <property type="match status" value="1"/>
</dbReference>
<dbReference type="SMART" id="SM00729">
    <property type="entry name" value="Elp3"/>
    <property type="match status" value="1"/>
</dbReference>
<keyword evidence="7 9" id="KW-0411">Iron-sulfur</keyword>
<feature type="binding site" evidence="9">
    <location>
        <position position="93"/>
    </location>
    <ligand>
        <name>[4Fe-4S] cluster</name>
        <dbReference type="ChEBI" id="CHEBI:49883"/>
        <label>2</label>
        <note>4Fe-4S-S-AdoMet</note>
    </ligand>
</feature>
<dbReference type="PANTHER" id="PTHR10949">
    <property type="entry name" value="LIPOYL SYNTHASE"/>
    <property type="match status" value="1"/>
</dbReference>
<dbReference type="Gene3D" id="3.20.20.70">
    <property type="entry name" value="Aldolase class I"/>
    <property type="match status" value="1"/>
</dbReference>
<feature type="binding site" evidence="9">
    <location>
        <position position="63"/>
    </location>
    <ligand>
        <name>[4Fe-4S] cluster</name>
        <dbReference type="ChEBI" id="CHEBI:49883"/>
        <label>1</label>
    </ligand>
</feature>
<dbReference type="NCBIfam" id="NF004019">
    <property type="entry name" value="PRK05481.1"/>
    <property type="match status" value="1"/>
</dbReference>
<evidence type="ECO:0000256" key="9">
    <source>
        <dbReference type="HAMAP-Rule" id="MF_00206"/>
    </source>
</evidence>
<feature type="binding site" evidence="9">
    <location>
        <position position="74"/>
    </location>
    <ligand>
        <name>[4Fe-4S] cluster</name>
        <dbReference type="ChEBI" id="CHEBI:49883"/>
        <label>1</label>
    </ligand>
</feature>
<dbReference type="InterPro" id="IPR006638">
    <property type="entry name" value="Elp3/MiaA/NifB-like_rSAM"/>
</dbReference>
<dbReference type="Pfam" id="PF04055">
    <property type="entry name" value="Radical_SAM"/>
    <property type="match status" value="1"/>
</dbReference>
<keyword evidence="3 9" id="KW-0808">Transferase</keyword>
<dbReference type="GO" id="GO:0009249">
    <property type="term" value="P:protein lipoylation"/>
    <property type="evidence" value="ECO:0007669"/>
    <property type="project" value="UniProtKB-UniRule"/>
</dbReference>
<dbReference type="EMBL" id="LR217730">
    <property type="protein sequence ID" value="VFP86181.1"/>
    <property type="molecule type" value="Genomic_DNA"/>
</dbReference>
<dbReference type="InterPro" id="IPR013785">
    <property type="entry name" value="Aldolase_TIM"/>
</dbReference>
<keyword evidence="1 9" id="KW-0004">4Fe-4S</keyword>
<comment type="cofactor">
    <cofactor evidence="9">
        <name>[4Fe-4S] cluster</name>
        <dbReference type="ChEBI" id="CHEBI:49883"/>
    </cofactor>
    <text evidence="9">Binds 2 [4Fe-4S] clusters per subunit. One cluster is coordinated with 3 cysteines and an exchangeable S-adenosyl-L-methionine.</text>
</comment>
<evidence type="ECO:0000259" key="10">
    <source>
        <dbReference type="PROSITE" id="PS51918"/>
    </source>
</evidence>
<feature type="binding site" evidence="9">
    <location>
        <position position="89"/>
    </location>
    <ligand>
        <name>[4Fe-4S] cluster</name>
        <dbReference type="ChEBI" id="CHEBI:49883"/>
        <label>2</label>
        <note>4Fe-4S-S-AdoMet</note>
    </ligand>
</feature>
<dbReference type="CDD" id="cd01335">
    <property type="entry name" value="Radical_SAM"/>
    <property type="match status" value="1"/>
</dbReference>
<feature type="binding site" evidence="9">
    <location>
        <position position="303"/>
    </location>
    <ligand>
        <name>[4Fe-4S] cluster</name>
        <dbReference type="ChEBI" id="CHEBI:49883"/>
        <label>1</label>
    </ligand>
</feature>
<feature type="domain" description="Radical SAM core" evidence="10">
    <location>
        <begin position="75"/>
        <end position="292"/>
    </location>
</feature>
<comment type="catalytic activity">
    <reaction evidence="8 9">
        <text>[[Fe-S] cluster scaffold protein carrying a second [4Fe-4S](2+) cluster] + N(6)-octanoyl-L-lysyl-[protein] + 2 oxidized [2Fe-2S]-[ferredoxin] + 2 S-adenosyl-L-methionine + 4 H(+) = [[Fe-S] cluster scaffold protein] + N(6)-[(R)-dihydrolipoyl]-L-lysyl-[protein] + 4 Fe(3+) + 2 hydrogen sulfide + 2 5'-deoxyadenosine + 2 L-methionine + 2 reduced [2Fe-2S]-[ferredoxin]</text>
        <dbReference type="Rhea" id="RHEA:16585"/>
        <dbReference type="Rhea" id="RHEA-COMP:9928"/>
        <dbReference type="Rhea" id="RHEA-COMP:10000"/>
        <dbReference type="Rhea" id="RHEA-COMP:10001"/>
        <dbReference type="Rhea" id="RHEA-COMP:10475"/>
        <dbReference type="Rhea" id="RHEA-COMP:14568"/>
        <dbReference type="Rhea" id="RHEA-COMP:14569"/>
        <dbReference type="ChEBI" id="CHEBI:15378"/>
        <dbReference type="ChEBI" id="CHEBI:17319"/>
        <dbReference type="ChEBI" id="CHEBI:29034"/>
        <dbReference type="ChEBI" id="CHEBI:29919"/>
        <dbReference type="ChEBI" id="CHEBI:33722"/>
        <dbReference type="ChEBI" id="CHEBI:33737"/>
        <dbReference type="ChEBI" id="CHEBI:33738"/>
        <dbReference type="ChEBI" id="CHEBI:57844"/>
        <dbReference type="ChEBI" id="CHEBI:59789"/>
        <dbReference type="ChEBI" id="CHEBI:78809"/>
        <dbReference type="ChEBI" id="CHEBI:83100"/>
        <dbReference type="EC" id="2.8.1.8"/>
    </reaction>
</comment>